<reference evidence="5" key="1">
    <citation type="submission" date="2017-02" db="UniProtKB">
        <authorList>
            <consortium name="WormBaseParasite"/>
        </authorList>
    </citation>
    <scope>IDENTIFICATION</scope>
</reference>
<evidence type="ECO:0000256" key="1">
    <source>
        <dbReference type="SAM" id="Phobius"/>
    </source>
</evidence>
<evidence type="ECO:0000313" key="3">
    <source>
        <dbReference type="Proteomes" id="UP000038040"/>
    </source>
</evidence>
<dbReference type="AlphaFoldDB" id="A0A0N4UL57"/>
<organism evidence="3 5">
    <name type="scientific">Dracunculus medinensis</name>
    <name type="common">Guinea worm</name>
    <dbReference type="NCBI Taxonomy" id="318479"/>
    <lineage>
        <taxon>Eukaryota</taxon>
        <taxon>Metazoa</taxon>
        <taxon>Ecdysozoa</taxon>
        <taxon>Nematoda</taxon>
        <taxon>Chromadorea</taxon>
        <taxon>Rhabditida</taxon>
        <taxon>Spirurina</taxon>
        <taxon>Dracunculoidea</taxon>
        <taxon>Dracunculidae</taxon>
        <taxon>Dracunculus</taxon>
    </lineage>
</organism>
<protein>
    <submittedName>
        <fullName evidence="5">POP4 domain-containing protein</fullName>
    </submittedName>
</protein>
<dbReference type="WBParaSite" id="DME_0000851201-mRNA-1">
    <property type="protein sequence ID" value="DME_0000851201-mRNA-1"/>
    <property type="gene ID" value="DME_0000851201"/>
</dbReference>
<evidence type="ECO:0000313" key="2">
    <source>
        <dbReference type="EMBL" id="VDN52514.1"/>
    </source>
</evidence>
<dbReference type="EMBL" id="UYYG01000063">
    <property type="protein sequence ID" value="VDN52514.1"/>
    <property type="molecule type" value="Genomic_DNA"/>
</dbReference>
<keyword evidence="1" id="KW-0812">Transmembrane</keyword>
<evidence type="ECO:0000313" key="5">
    <source>
        <dbReference type="WBParaSite" id="DME_0000851201-mRNA-1"/>
    </source>
</evidence>
<dbReference type="Proteomes" id="UP000274756">
    <property type="component" value="Unassembled WGS sequence"/>
</dbReference>
<keyword evidence="1" id="KW-1133">Transmembrane helix</keyword>
<evidence type="ECO:0000313" key="4">
    <source>
        <dbReference type="Proteomes" id="UP000274756"/>
    </source>
</evidence>
<dbReference type="Proteomes" id="UP000038040">
    <property type="component" value="Unplaced"/>
</dbReference>
<reference evidence="2 4" key="2">
    <citation type="submission" date="2018-11" db="EMBL/GenBank/DDBJ databases">
        <authorList>
            <consortium name="Pathogen Informatics"/>
        </authorList>
    </citation>
    <scope>NUCLEOTIDE SEQUENCE [LARGE SCALE GENOMIC DNA]</scope>
</reference>
<keyword evidence="1" id="KW-0472">Membrane</keyword>
<proteinExistence type="predicted"/>
<sequence>MHPINFSGIKAKKPTNMGHRWCDNHRKEMEGAQLHKPHRFITLLPISKTYFSAKAMKKKKRKELLNSLKQRILMIPKKYLLERYGRFTKTSFHMHNKSAFMEEKIPSPEELTIDNAAVMSQVIIMINNNEIEAEQKRVEPIYMGICKNASKKSLFGGSVIIEETEGVLTAEIENCDVIVNQQPFPRFMPPSFGKEKNKSPRRFIEKMFRIFHKKFSMKKVLRFIGKFFWVLSIIANIIKIISII</sequence>
<gene>
    <name evidence="2" type="ORF">DME_LOCUS2487</name>
</gene>
<keyword evidence="4" id="KW-1185">Reference proteome</keyword>
<accession>A0A0N4UL57</accession>
<feature type="transmembrane region" description="Helical" evidence="1">
    <location>
        <begin position="223"/>
        <end position="243"/>
    </location>
</feature>
<name>A0A0N4UL57_DRAME</name>